<dbReference type="PROSITE" id="PS50158">
    <property type="entry name" value="ZF_CCHC"/>
    <property type="match status" value="1"/>
</dbReference>
<protein>
    <submittedName>
        <fullName evidence="3">Zinc finger protein</fullName>
    </submittedName>
</protein>
<dbReference type="Gene3D" id="4.10.60.10">
    <property type="entry name" value="Zinc finger, CCHC-type"/>
    <property type="match status" value="1"/>
</dbReference>
<accession>A0ABD1V0Q1</accession>
<keyword evidence="4" id="KW-1185">Reference proteome</keyword>
<dbReference type="AlphaFoldDB" id="A0ABD1V0Q1"/>
<name>A0ABD1V0Q1_9LAMI</name>
<dbReference type="Proteomes" id="UP001604277">
    <property type="component" value="Unassembled WGS sequence"/>
</dbReference>
<reference evidence="4" key="1">
    <citation type="submission" date="2024-07" db="EMBL/GenBank/DDBJ databases">
        <title>Two chromosome-level genome assemblies of Korean endemic species Abeliophyllum distichum and Forsythia ovata (Oleaceae).</title>
        <authorList>
            <person name="Jang H."/>
        </authorList>
    </citation>
    <scope>NUCLEOTIDE SEQUENCE [LARGE SCALE GENOMIC DNA]</scope>
</reference>
<evidence type="ECO:0000256" key="1">
    <source>
        <dbReference type="PROSITE-ProRule" id="PRU00047"/>
    </source>
</evidence>
<sequence>MMDNILWKTSRNIRDLHVVSFKVPQPLIYSQHTIEESRFVIVCRDDITTTLTVDRAGLNQQQGIVMSRSNEEICYGCRKSGHLLEDCKQKHQCPRRGKRYVKWMQVVRVLKTKWRLFSASARTNAYISTFK</sequence>
<keyword evidence="1" id="KW-0863">Zinc-finger</keyword>
<dbReference type="SUPFAM" id="SSF57756">
    <property type="entry name" value="Retrovirus zinc finger-like domains"/>
    <property type="match status" value="1"/>
</dbReference>
<keyword evidence="1" id="KW-0862">Zinc</keyword>
<evidence type="ECO:0000313" key="3">
    <source>
        <dbReference type="EMBL" id="KAL2530893.1"/>
    </source>
</evidence>
<keyword evidence="1" id="KW-0479">Metal-binding</keyword>
<organism evidence="3 4">
    <name type="scientific">Forsythia ovata</name>
    <dbReference type="NCBI Taxonomy" id="205694"/>
    <lineage>
        <taxon>Eukaryota</taxon>
        <taxon>Viridiplantae</taxon>
        <taxon>Streptophyta</taxon>
        <taxon>Embryophyta</taxon>
        <taxon>Tracheophyta</taxon>
        <taxon>Spermatophyta</taxon>
        <taxon>Magnoliopsida</taxon>
        <taxon>eudicotyledons</taxon>
        <taxon>Gunneridae</taxon>
        <taxon>Pentapetalae</taxon>
        <taxon>asterids</taxon>
        <taxon>lamiids</taxon>
        <taxon>Lamiales</taxon>
        <taxon>Oleaceae</taxon>
        <taxon>Forsythieae</taxon>
        <taxon>Forsythia</taxon>
    </lineage>
</organism>
<feature type="domain" description="CCHC-type" evidence="2">
    <location>
        <begin position="74"/>
        <end position="89"/>
    </location>
</feature>
<dbReference type="InterPro" id="IPR036875">
    <property type="entry name" value="Znf_CCHC_sf"/>
</dbReference>
<evidence type="ECO:0000259" key="2">
    <source>
        <dbReference type="PROSITE" id="PS50158"/>
    </source>
</evidence>
<dbReference type="GO" id="GO:0008270">
    <property type="term" value="F:zinc ion binding"/>
    <property type="evidence" value="ECO:0007669"/>
    <property type="project" value="UniProtKB-KW"/>
</dbReference>
<comment type="caution">
    <text evidence="3">The sequence shown here is derived from an EMBL/GenBank/DDBJ whole genome shotgun (WGS) entry which is preliminary data.</text>
</comment>
<gene>
    <name evidence="3" type="ORF">Fot_23494</name>
</gene>
<proteinExistence type="predicted"/>
<dbReference type="InterPro" id="IPR001878">
    <property type="entry name" value="Znf_CCHC"/>
</dbReference>
<dbReference type="EMBL" id="JBFOLJ010000006">
    <property type="protein sequence ID" value="KAL2530893.1"/>
    <property type="molecule type" value="Genomic_DNA"/>
</dbReference>
<evidence type="ECO:0000313" key="4">
    <source>
        <dbReference type="Proteomes" id="UP001604277"/>
    </source>
</evidence>